<feature type="domain" description="DUF7939" evidence="3">
    <location>
        <begin position="463"/>
        <end position="539"/>
    </location>
</feature>
<dbReference type="InterPro" id="IPR057699">
    <property type="entry name" value="DUF7939"/>
</dbReference>
<evidence type="ECO:0000259" key="3">
    <source>
        <dbReference type="Pfam" id="PF25607"/>
    </source>
</evidence>
<dbReference type="Proteomes" id="UP001165498">
    <property type="component" value="Unassembled WGS sequence"/>
</dbReference>
<dbReference type="Pfam" id="PF25607">
    <property type="entry name" value="DUF7939"/>
    <property type="match status" value="1"/>
</dbReference>
<evidence type="ECO:0000256" key="2">
    <source>
        <dbReference type="SAM" id="SignalP"/>
    </source>
</evidence>
<feature type="chain" id="PRO_5047056402" evidence="2">
    <location>
        <begin position="26"/>
        <end position="565"/>
    </location>
</feature>
<comment type="caution">
    <text evidence="4">The sequence shown here is derived from an EMBL/GenBank/DDBJ whole genome shotgun (WGS) entry which is preliminary data.</text>
</comment>
<sequence length="565" mass="60019">MTRRLFSSLALLLVLCLLLPATAFAAAAPTARAWLDRDSMQLGETVTLNIETTESAAEPDFSVLETDFELLNRSSSTSVSIVNGDATSTRLWAIGLKPRREGRLTIPEFPVGNGKTAAVQLEVGAAPVVASAKPGDDLFIEVTADPLNVFVQQQIRVTVKLFFAVNLTDGGLDELAAGNAVVQKLGQDRAYDTERSGRRYRVLERRYAVTAEKSGLLELPAVQFRGRALSGNDPNAMFFGRGRAVSTRSDAISIDVRPRPAEAGNGPWLPAQSLELRAEGITEPASGRVGEPLTLTLTVVAQGLGFEQLPELELPAIDGADVYPDKSVTRSRESGGWIVGERSRKFAIVPKRPGSLRIPGASLGWWNTTDNQAATAQSPSFTVDVAPAAAASAEVPAVSAPAVVTAAPAAAADGAQTVFWRNLALSSFALWLASALLLFWYTFWRRRGARPIAAAVPAPAGQRRDFDQAVSRGDAHAAARTLLAWARREGFAAVNLGELARQLDSAAQQRAIDQLQAALYAAGAGAVLPADLAAAFRDGLHRRAAPAAANEDSVLAPLWPGAERH</sequence>
<proteinExistence type="predicted"/>
<evidence type="ECO:0000256" key="1">
    <source>
        <dbReference type="SAM" id="Phobius"/>
    </source>
</evidence>
<keyword evidence="2" id="KW-0732">Signal</keyword>
<protein>
    <submittedName>
        <fullName evidence="4">BatD family protein</fullName>
    </submittedName>
</protein>
<dbReference type="EMBL" id="JANFQO010000006">
    <property type="protein sequence ID" value="MCQ4164768.1"/>
    <property type="molecule type" value="Genomic_DNA"/>
</dbReference>
<accession>A0ABT1QR69</accession>
<dbReference type="PANTHER" id="PTHR40940">
    <property type="entry name" value="PROTEIN BATD-RELATED"/>
    <property type="match status" value="1"/>
</dbReference>
<feature type="transmembrane region" description="Helical" evidence="1">
    <location>
        <begin position="423"/>
        <end position="443"/>
    </location>
</feature>
<keyword evidence="1" id="KW-1133">Transmembrane helix</keyword>
<dbReference type="Pfam" id="PF13584">
    <property type="entry name" value="BatD"/>
    <property type="match status" value="2"/>
</dbReference>
<name>A0ABT1QR69_9GAMM</name>
<evidence type="ECO:0000313" key="4">
    <source>
        <dbReference type="EMBL" id="MCQ4164768.1"/>
    </source>
</evidence>
<feature type="signal peptide" evidence="2">
    <location>
        <begin position="1"/>
        <end position="25"/>
    </location>
</feature>
<gene>
    <name evidence="4" type="ORF">NM961_08600</name>
</gene>
<reference evidence="4" key="1">
    <citation type="submission" date="2022-07" db="EMBL/GenBank/DDBJ databases">
        <title>Tahibacter sp., a new gammaproteobacterium isolated from the silt sample collected at pig farm.</title>
        <authorList>
            <person name="Chen H."/>
        </authorList>
    </citation>
    <scope>NUCLEOTIDE SEQUENCE</scope>
    <source>
        <strain evidence="4">P2K</strain>
    </source>
</reference>
<organism evidence="4 5">
    <name type="scientific">Tahibacter harae</name>
    <dbReference type="NCBI Taxonomy" id="2963937"/>
    <lineage>
        <taxon>Bacteria</taxon>
        <taxon>Pseudomonadati</taxon>
        <taxon>Pseudomonadota</taxon>
        <taxon>Gammaproteobacteria</taxon>
        <taxon>Lysobacterales</taxon>
        <taxon>Rhodanobacteraceae</taxon>
        <taxon>Tahibacter</taxon>
    </lineage>
</organism>
<dbReference type="RefSeq" id="WP_255913686.1">
    <property type="nucleotide sequence ID" value="NZ_JANFQO010000006.1"/>
</dbReference>
<keyword evidence="1" id="KW-0812">Transmembrane</keyword>
<dbReference type="PANTHER" id="PTHR40940:SF1">
    <property type="entry name" value="PROTEIN BATD"/>
    <property type="match status" value="1"/>
</dbReference>
<keyword evidence="5" id="KW-1185">Reference proteome</keyword>
<dbReference type="InterPro" id="IPR025738">
    <property type="entry name" value="BatD"/>
</dbReference>
<keyword evidence="1" id="KW-0472">Membrane</keyword>
<evidence type="ECO:0000313" key="5">
    <source>
        <dbReference type="Proteomes" id="UP001165498"/>
    </source>
</evidence>